<comment type="similarity">
    <text evidence="1">Belongs to the membrane fusion protein (MFP) (TC 8.A.1) family.</text>
</comment>
<gene>
    <name evidence="6" type="ORF">EDC28_105227</name>
</gene>
<protein>
    <submittedName>
        <fullName evidence="6">Membrane fusion protein (Multidrug efflux system)</fullName>
    </submittedName>
</protein>
<dbReference type="InterPro" id="IPR058637">
    <property type="entry name" value="YknX-like_C"/>
</dbReference>
<dbReference type="Gene3D" id="2.40.420.20">
    <property type="match status" value="1"/>
</dbReference>
<evidence type="ECO:0000259" key="4">
    <source>
        <dbReference type="Pfam" id="PF25954"/>
    </source>
</evidence>
<evidence type="ECO:0000259" key="5">
    <source>
        <dbReference type="Pfam" id="PF25989"/>
    </source>
</evidence>
<feature type="coiled-coil region" evidence="2">
    <location>
        <begin position="142"/>
        <end position="200"/>
    </location>
</feature>
<dbReference type="PRINTS" id="PR01490">
    <property type="entry name" value="RTXTOXIND"/>
</dbReference>
<dbReference type="Gene3D" id="2.40.50.100">
    <property type="match status" value="1"/>
</dbReference>
<dbReference type="SUPFAM" id="SSF111369">
    <property type="entry name" value="HlyD-like secretion proteins"/>
    <property type="match status" value="1"/>
</dbReference>
<dbReference type="Pfam" id="PF25954">
    <property type="entry name" value="Beta-barrel_RND_2"/>
    <property type="match status" value="1"/>
</dbReference>
<evidence type="ECO:0000313" key="6">
    <source>
        <dbReference type="EMBL" id="ROQ25916.1"/>
    </source>
</evidence>
<evidence type="ECO:0000256" key="1">
    <source>
        <dbReference type="ARBA" id="ARBA00009477"/>
    </source>
</evidence>
<evidence type="ECO:0000259" key="3">
    <source>
        <dbReference type="Pfam" id="PF25917"/>
    </source>
</evidence>
<feature type="domain" description="CusB-like beta-barrel" evidence="4">
    <location>
        <begin position="242"/>
        <end position="316"/>
    </location>
</feature>
<dbReference type="GO" id="GO:1990281">
    <property type="term" value="C:efflux pump complex"/>
    <property type="evidence" value="ECO:0007669"/>
    <property type="project" value="TreeGrafter"/>
</dbReference>
<dbReference type="FunFam" id="2.40.30.170:FF:000010">
    <property type="entry name" value="Efflux RND transporter periplasmic adaptor subunit"/>
    <property type="match status" value="1"/>
</dbReference>
<dbReference type="InterPro" id="IPR058792">
    <property type="entry name" value="Beta-barrel_RND_2"/>
</dbReference>
<feature type="domain" description="YknX-like C-terminal permuted SH3-like" evidence="5">
    <location>
        <begin position="320"/>
        <end position="389"/>
    </location>
</feature>
<dbReference type="STRING" id="584787.GCA_001247655_02977"/>
<dbReference type="PANTHER" id="PTHR30469:SF16">
    <property type="entry name" value="HAE1 FAMILY EFFLUX PUMP MFP COMPONENT"/>
    <property type="match status" value="1"/>
</dbReference>
<accession>A0A3N1PN10</accession>
<proteinExistence type="inferred from homology"/>
<dbReference type="GO" id="GO:0015562">
    <property type="term" value="F:efflux transmembrane transporter activity"/>
    <property type="evidence" value="ECO:0007669"/>
    <property type="project" value="TreeGrafter"/>
</dbReference>
<keyword evidence="7" id="KW-1185">Reference proteome</keyword>
<organism evidence="6 7">
    <name type="scientific">Gallaecimonas pentaromativorans</name>
    <dbReference type="NCBI Taxonomy" id="584787"/>
    <lineage>
        <taxon>Bacteria</taxon>
        <taxon>Pseudomonadati</taxon>
        <taxon>Pseudomonadota</taxon>
        <taxon>Gammaproteobacteria</taxon>
        <taxon>Enterobacterales</taxon>
        <taxon>Gallaecimonadaceae</taxon>
        <taxon>Gallaecimonas</taxon>
    </lineage>
</organism>
<sequence length="399" mass="43765">MEIPVATGLHLLSRPAIGISDPVTRYSLLVRLLPIVKKERKYTDMKKAAVMGAVILAGAAAGLWWHQDQAPASSATPKATVVRVVTSPVKLQLLSDEIEALGTTKAFESITVTATVSDKIEKVHFRDNQQVKAGQLLVTLTHQEEQAALDAANEDLKEQNREYRRITDLVRTKTIAASELDRLQSAVEIAKAKVAQAQAQLDDRFVRAPFDGVLGFREVSTGALISPGTAITTLDDVSPIKLDFTVPERFLPILKPGKDIYATAEAVPSERFQGKVSSVDTRIDPVSRSATVRAELDNKDGLLRPGMLLRIRLVKEAREALAVPAAAIFQIKSQHYVFVVDEDNIVEQRPVVIGLRQPGIVEVTQGLKEKEQVIIRGLLKVREGAKVEVRKEDFPEAKA</sequence>
<keyword evidence="2" id="KW-0175">Coiled coil</keyword>
<dbReference type="Gene3D" id="2.40.30.170">
    <property type="match status" value="1"/>
</dbReference>
<dbReference type="Proteomes" id="UP000268033">
    <property type="component" value="Unassembled WGS sequence"/>
</dbReference>
<dbReference type="AlphaFoldDB" id="A0A3N1PN10"/>
<dbReference type="NCBIfam" id="TIGR01730">
    <property type="entry name" value="RND_mfp"/>
    <property type="match status" value="1"/>
</dbReference>
<reference evidence="6 7" key="1">
    <citation type="submission" date="2018-11" db="EMBL/GenBank/DDBJ databases">
        <title>Genomic Encyclopedia of Type Strains, Phase IV (KMG-IV): sequencing the most valuable type-strain genomes for metagenomic binning, comparative biology and taxonomic classification.</title>
        <authorList>
            <person name="Goeker M."/>
        </authorList>
    </citation>
    <scope>NUCLEOTIDE SEQUENCE [LARGE SCALE GENOMIC DNA]</scope>
    <source>
        <strain evidence="6 7">DSM 21945</strain>
    </source>
</reference>
<dbReference type="Pfam" id="PF25917">
    <property type="entry name" value="BSH_RND"/>
    <property type="match status" value="1"/>
</dbReference>
<comment type="caution">
    <text evidence="6">The sequence shown here is derived from an EMBL/GenBank/DDBJ whole genome shotgun (WGS) entry which is preliminary data.</text>
</comment>
<dbReference type="EMBL" id="RJUL01000005">
    <property type="protein sequence ID" value="ROQ25916.1"/>
    <property type="molecule type" value="Genomic_DNA"/>
</dbReference>
<dbReference type="InterPro" id="IPR006143">
    <property type="entry name" value="RND_pump_MFP"/>
</dbReference>
<name>A0A3N1PN10_9GAMM</name>
<dbReference type="Gene3D" id="1.10.287.470">
    <property type="entry name" value="Helix hairpin bin"/>
    <property type="match status" value="1"/>
</dbReference>
<feature type="domain" description="Multidrug resistance protein MdtA-like barrel-sandwich hybrid" evidence="3">
    <location>
        <begin position="109"/>
        <end position="230"/>
    </location>
</feature>
<dbReference type="Pfam" id="PF25989">
    <property type="entry name" value="YknX_C"/>
    <property type="match status" value="1"/>
</dbReference>
<dbReference type="PANTHER" id="PTHR30469">
    <property type="entry name" value="MULTIDRUG RESISTANCE PROTEIN MDTA"/>
    <property type="match status" value="1"/>
</dbReference>
<evidence type="ECO:0000313" key="7">
    <source>
        <dbReference type="Proteomes" id="UP000268033"/>
    </source>
</evidence>
<dbReference type="InterPro" id="IPR058625">
    <property type="entry name" value="MdtA-like_BSH"/>
</dbReference>
<evidence type="ECO:0000256" key="2">
    <source>
        <dbReference type="SAM" id="Coils"/>
    </source>
</evidence>